<reference evidence="2 3" key="1">
    <citation type="submission" date="2024-04" db="EMBL/GenBank/DDBJ databases">
        <authorList>
            <consortium name="Genoscope - CEA"/>
            <person name="William W."/>
        </authorList>
    </citation>
    <scope>NUCLEOTIDE SEQUENCE [LARGE SCALE GENOMIC DNA]</scope>
</reference>
<feature type="region of interest" description="Disordered" evidence="1">
    <location>
        <begin position="77"/>
        <end position="100"/>
    </location>
</feature>
<dbReference type="GO" id="GO:0031110">
    <property type="term" value="P:regulation of microtubule polymerization or depolymerization"/>
    <property type="evidence" value="ECO:0007669"/>
    <property type="project" value="InterPro"/>
</dbReference>
<sequence>MGCKQSRTIKVQPIGLSNTSDRGTLKVKEGTNANRKINETKDIIVDEYEIDSDGKKIPMKRKIPLLQKGKSSLSLADHRSLDGDRGFSATSKASADSGLGEDDYAYGKDLGNIITEYSAEDDVRKVERSFIERDDLDLGITGFQLPNRHSAKLADRLDESKILQSLREEGLIAKPTTESSGGVSFELVTSECFNTSGLPCPPPRQLAKLERRRKKKRVLTEEEIKEKLERAEERRKIREEERLNKIKSLERSDAIAALENFEHYKKEKEEQQIQKMDVVADNREKRINEIKEKIKERERRAEEVRRRKQKALEDRLDTTGIMSNSLDNEITGGSLLTSQD</sequence>
<dbReference type="InterPro" id="IPR036002">
    <property type="entry name" value="Stathmin_sf"/>
</dbReference>
<dbReference type="Gene3D" id="6.10.280.30">
    <property type="match status" value="1"/>
</dbReference>
<dbReference type="Proteomes" id="UP001497497">
    <property type="component" value="Unassembled WGS sequence"/>
</dbReference>
<evidence type="ECO:0000313" key="3">
    <source>
        <dbReference type="Proteomes" id="UP001497497"/>
    </source>
</evidence>
<accession>A0AAV2H375</accession>
<dbReference type="EMBL" id="CAXITT010000027">
    <property type="protein sequence ID" value="CAL1528117.1"/>
    <property type="molecule type" value="Genomic_DNA"/>
</dbReference>
<dbReference type="PROSITE" id="PS51663">
    <property type="entry name" value="STATHMIN_3"/>
    <property type="match status" value="1"/>
</dbReference>
<dbReference type="Pfam" id="PF00836">
    <property type="entry name" value="Stathmin"/>
    <property type="match status" value="1"/>
</dbReference>
<dbReference type="PANTHER" id="PTHR10104">
    <property type="entry name" value="STATHMIN"/>
    <property type="match status" value="1"/>
</dbReference>
<dbReference type="SUPFAM" id="SSF101494">
    <property type="entry name" value="Stathmin"/>
    <property type="match status" value="1"/>
</dbReference>
<proteinExistence type="predicted"/>
<name>A0AAV2H375_LYMST</name>
<gene>
    <name evidence="2" type="ORF">GSLYS_00002287001</name>
</gene>
<evidence type="ECO:0000313" key="2">
    <source>
        <dbReference type="EMBL" id="CAL1528117.1"/>
    </source>
</evidence>
<protein>
    <submittedName>
        <fullName evidence="2">Uncharacterized protein</fullName>
    </submittedName>
</protein>
<comment type="caution">
    <text evidence="2">The sequence shown here is derived from an EMBL/GenBank/DDBJ whole genome shotgun (WGS) entry which is preliminary data.</text>
</comment>
<dbReference type="AlphaFoldDB" id="A0AAV2H375"/>
<organism evidence="2 3">
    <name type="scientific">Lymnaea stagnalis</name>
    <name type="common">Great pond snail</name>
    <name type="synonym">Helix stagnalis</name>
    <dbReference type="NCBI Taxonomy" id="6523"/>
    <lineage>
        <taxon>Eukaryota</taxon>
        <taxon>Metazoa</taxon>
        <taxon>Spiralia</taxon>
        <taxon>Lophotrochozoa</taxon>
        <taxon>Mollusca</taxon>
        <taxon>Gastropoda</taxon>
        <taxon>Heterobranchia</taxon>
        <taxon>Euthyneura</taxon>
        <taxon>Panpulmonata</taxon>
        <taxon>Hygrophila</taxon>
        <taxon>Lymnaeoidea</taxon>
        <taxon>Lymnaeidae</taxon>
        <taxon>Lymnaea</taxon>
    </lineage>
</organism>
<dbReference type="InterPro" id="IPR000956">
    <property type="entry name" value="Stathmin_fam"/>
</dbReference>
<dbReference type="PRINTS" id="PR00345">
    <property type="entry name" value="STATHMIN"/>
</dbReference>
<evidence type="ECO:0000256" key="1">
    <source>
        <dbReference type="SAM" id="MobiDB-lite"/>
    </source>
</evidence>
<feature type="compositionally biased region" description="Basic and acidic residues" evidence="1">
    <location>
        <begin position="297"/>
        <end position="317"/>
    </location>
</feature>
<feature type="region of interest" description="Disordered" evidence="1">
    <location>
        <begin position="297"/>
        <end position="340"/>
    </location>
</feature>
<keyword evidence="3" id="KW-1185">Reference proteome</keyword>